<sequence length="302" mass="34237">MKLIRAVTLSIGDLEKPVATPYDLGRILYGLYKHKSYRGEPIASLQKDRPDSADLGRITRELLDLGVIEPPRQFPGSTYTLLGKQPESPEDAACSIDPFCYLSHLSAMSFHGLTDRIPSSLHFSRPAPADWKVAAEHFMKAELGDDFPDYVEAGMPTLRKYTFDRLGQTRLQWFHSKHLGAFKKLTNRQLRVSTIGRTFLDMLRNPELCGGMSHVLRVFDENALRYLRLITDEVDRHGKGIDKVRAGYLLQERLGVNDNATINSWAEFVQRGGSRKLDPSAEYIPEWSDRWCISLNLPEATS</sequence>
<protein>
    <submittedName>
        <fullName evidence="1">Uncharacterized protein</fullName>
    </submittedName>
</protein>
<reference evidence="1 2" key="1">
    <citation type="submission" date="2020-04" db="EMBL/GenBank/DDBJ databases">
        <authorList>
            <person name="Yoon J."/>
        </authorList>
    </citation>
    <scope>NUCLEOTIDE SEQUENCE [LARGE SCALE GENOMIC DNA]</scope>
    <source>
        <strain evidence="1 2">KMU-166</strain>
    </source>
</reference>
<evidence type="ECO:0000313" key="2">
    <source>
        <dbReference type="Proteomes" id="UP000765845"/>
    </source>
</evidence>
<dbReference type="Proteomes" id="UP000765845">
    <property type="component" value="Unassembled WGS sequence"/>
</dbReference>
<proteinExistence type="predicted"/>
<dbReference type="EMBL" id="JAAWWK010000004">
    <property type="protein sequence ID" value="NKI18042.1"/>
    <property type="molecule type" value="Genomic_DNA"/>
</dbReference>
<accession>A0ABX1GI34</accession>
<name>A0ABX1GI34_9GAMM</name>
<gene>
    <name evidence="1" type="ORF">HCU74_11570</name>
</gene>
<comment type="caution">
    <text evidence="1">The sequence shown here is derived from an EMBL/GenBank/DDBJ whole genome shotgun (WGS) entry which is preliminary data.</text>
</comment>
<keyword evidence="2" id="KW-1185">Reference proteome</keyword>
<evidence type="ECO:0000313" key="1">
    <source>
        <dbReference type="EMBL" id="NKI18042.1"/>
    </source>
</evidence>
<dbReference type="RefSeq" id="WP_168450575.1">
    <property type="nucleotide sequence ID" value="NZ_JAAWWK010000004.1"/>
</dbReference>
<organism evidence="1 2">
    <name type="scientific">Spongiibacter thalassae</name>
    <dbReference type="NCBI Taxonomy" id="2721624"/>
    <lineage>
        <taxon>Bacteria</taxon>
        <taxon>Pseudomonadati</taxon>
        <taxon>Pseudomonadota</taxon>
        <taxon>Gammaproteobacteria</taxon>
        <taxon>Cellvibrionales</taxon>
        <taxon>Spongiibacteraceae</taxon>
        <taxon>Spongiibacter</taxon>
    </lineage>
</organism>